<dbReference type="EMBL" id="JAZDQU010000001">
    <property type="protein sequence ID" value="MEE1884331.1"/>
    <property type="molecule type" value="Genomic_DNA"/>
</dbReference>
<comment type="caution">
    <text evidence="1">The sequence shown here is derived from an EMBL/GenBank/DDBJ whole genome shotgun (WGS) entry which is preliminary data.</text>
</comment>
<name>A0ABU7GZB8_9SPHI</name>
<dbReference type="RefSeq" id="WP_330145248.1">
    <property type="nucleotide sequence ID" value="NZ_JAZDQU010000001.1"/>
</dbReference>
<reference evidence="1 2" key="1">
    <citation type="submission" date="2024-01" db="EMBL/GenBank/DDBJ databases">
        <title>Pedobacter sp. nov., isolated from oil-contaminated soil.</title>
        <authorList>
            <person name="Le N.T.T."/>
        </authorList>
    </citation>
    <scope>NUCLEOTIDE SEQUENCE [LARGE SCALE GENOMIC DNA]</scope>
    <source>
        <strain evidence="1 2">VNH31</strain>
    </source>
</reference>
<accession>A0ABU7GZB8</accession>
<organism evidence="1 2">
    <name type="scientific">Pedobacter flavus</name>
    <dbReference type="NCBI Taxonomy" id="3113906"/>
    <lineage>
        <taxon>Bacteria</taxon>
        <taxon>Pseudomonadati</taxon>
        <taxon>Bacteroidota</taxon>
        <taxon>Sphingobacteriia</taxon>
        <taxon>Sphingobacteriales</taxon>
        <taxon>Sphingobacteriaceae</taxon>
        <taxon>Pedobacter</taxon>
    </lineage>
</organism>
<evidence type="ECO:0000313" key="2">
    <source>
        <dbReference type="Proteomes" id="UP001337681"/>
    </source>
</evidence>
<protein>
    <submittedName>
        <fullName evidence="1">Uncharacterized protein</fullName>
    </submittedName>
</protein>
<dbReference type="Proteomes" id="UP001337681">
    <property type="component" value="Unassembled WGS sequence"/>
</dbReference>
<gene>
    <name evidence="1" type="ORF">VRU49_02750</name>
</gene>
<proteinExistence type="predicted"/>
<evidence type="ECO:0000313" key="1">
    <source>
        <dbReference type="EMBL" id="MEE1884331.1"/>
    </source>
</evidence>
<sequence>MTSQTGKTMPLRYNPKWHLATTIDINGNSSLIVPIESNLIRAVGVDSQVKLIVDIQNDNYIFKTLTLNMKNDVNLSASDLYNFAFVEKDAPKNGLGISEIKIFNHRLQLEKIIASSGANVSIVRFDIVLNKDNSTIKKSNKDFRFAYIKPPSENCFEIDWYLQEWEHDEFGNLVFFDETYMGTETICQDLNGGGGSGSVPIISEENLADHLPSSASITLSSTEQINYPNNRRVLYKWTFAKSLFESFHSIEEGFHKKVNGIWEWQSLGHSSMLRDGYSILVTSDMSIVSNNFHVGKYAAGATLYWQHVGKALFQRGPVVSNTSGVSNSEVWDSRN</sequence>
<keyword evidence="2" id="KW-1185">Reference proteome</keyword>